<dbReference type="SUPFAM" id="SSF63829">
    <property type="entry name" value="Calcium-dependent phosphotriesterase"/>
    <property type="match status" value="1"/>
</dbReference>
<comment type="caution">
    <text evidence="1">The sequence shown here is derived from an EMBL/GenBank/DDBJ whole genome shotgun (WGS) entry which is preliminary data.</text>
</comment>
<evidence type="ECO:0000313" key="2">
    <source>
        <dbReference type="Proteomes" id="UP000712080"/>
    </source>
</evidence>
<dbReference type="EMBL" id="JAAMPU010000103">
    <property type="protein sequence ID" value="NMH27895.1"/>
    <property type="molecule type" value="Genomic_DNA"/>
</dbReference>
<dbReference type="Gene3D" id="2.130.10.10">
    <property type="entry name" value="YVTN repeat-like/Quinoprotein amine dehydrogenase"/>
    <property type="match status" value="2"/>
</dbReference>
<sequence length="330" mass="36856">MTRPTLITTALFLFVFCVLKAQNPYTAILFDSKKTYVVRDNELLEGAKKNTLNPILDFGQKANTSLIKGNELWIGTNKGVRIYDLTNLSLLRTEFADIPIAGLTQDAEGKIWVATTYKGLYKQNDANGFDAKMNAMTNYCVLSTPDKNVYLGTNIGLYQIPISDEAKTVRYAEEAHSGHGLPDNLVENLYADASSNLWVMMPDNVSFKKYDNSFGEIPTFSFVGNKENQIYKVLGLTGENYLFVTSNGILLLPSGSLKHHGHGDEVFSEHDTNAVMLDNTAISKPENLSGEPILYAEKNAAKIYFYTLKGIWSVKEKKLFKFLKKQAAKK</sequence>
<gene>
    <name evidence="1" type="ORF">G6047_07615</name>
</gene>
<accession>A0A972FME9</accession>
<keyword evidence="2" id="KW-1185">Reference proteome</keyword>
<evidence type="ECO:0000313" key="1">
    <source>
        <dbReference type="EMBL" id="NMH27895.1"/>
    </source>
</evidence>
<protein>
    <submittedName>
        <fullName evidence="1">Uncharacterized protein</fullName>
    </submittedName>
</protein>
<reference evidence="1" key="1">
    <citation type="submission" date="2020-02" db="EMBL/GenBank/DDBJ databases">
        <title>Flavobacterium sp. genome.</title>
        <authorList>
            <person name="Jung H.S."/>
            <person name="Baek J.H."/>
            <person name="Jeon C.O."/>
        </authorList>
    </citation>
    <scope>NUCLEOTIDE SEQUENCE</scope>
    <source>
        <strain evidence="1">SE-s28</strain>
    </source>
</reference>
<dbReference type="RefSeq" id="WP_169526976.1">
    <property type="nucleotide sequence ID" value="NZ_JAAMPU010000103.1"/>
</dbReference>
<dbReference type="InterPro" id="IPR015943">
    <property type="entry name" value="WD40/YVTN_repeat-like_dom_sf"/>
</dbReference>
<organism evidence="1 2">
    <name type="scientific">Flavobacterium silvaticum</name>
    <dbReference type="NCBI Taxonomy" id="1852020"/>
    <lineage>
        <taxon>Bacteria</taxon>
        <taxon>Pseudomonadati</taxon>
        <taxon>Bacteroidota</taxon>
        <taxon>Flavobacteriia</taxon>
        <taxon>Flavobacteriales</taxon>
        <taxon>Flavobacteriaceae</taxon>
        <taxon>Flavobacterium</taxon>
    </lineage>
</organism>
<dbReference type="Proteomes" id="UP000712080">
    <property type="component" value="Unassembled WGS sequence"/>
</dbReference>
<dbReference type="AlphaFoldDB" id="A0A972FME9"/>
<proteinExistence type="predicted"/>
<name>A0A972FME9_9FLAO</name>